<keyword evidence="5" id="KW-1185">Reference proteome</keyword>
<feature type="region of interest" description="Disordered" evidence="2">
    <location>
        <begin position="128"/>
        <end position="157"/>
    </location>
</feature>
<feature type="compositionally biased region" description="Basic and acidic residues" evidence="2">
    <location>
        <begin position="437"/>
        <end position="449"/>
    </location>
</feature>
<dbReference type="Proteomes" id="UP000076154">
    <property type="component" value="Unassembled WGS sequence"/>
</dbReference>
<feature type="compositionally biased region" description="Polar residues" evidence="2">
    <location>
        <begin position="420"/>
        <end position="436"/>
    </location>
</feature>
<name>A0A369K630_HYPMA</name>
<protein>
    <submittedName>
        <fullName evidence="4">Breast cancer type 2 susceptibility</fullName>
    </submittedName>
</protein>
<feature type="region of interest" description="Disordered" evidence="2">
    <location>
        <begin position="383"/>
        <end position="462"/>
    </location>
</feature>
<evidence type="ECO:0000259" key="3">
    <source>
        <dbReference type="Pfam" id="PF09103"/>
    </source>
</evidence>
<feature type="compositionally biased region" description="Polar residues" evidence="2">
    <location>
        <begin position="333"/>
        <end position="348"/>
    </location>
</feature>
<sequence length="979" mass="107269">MRSPDSSPLSSPVRKRQRLSSPTYDEQLGDLSQDDIAAFDALDARLSQSSQSPKKAFPDSSHPDSRAENCSSDSSPSKLRSTSKLSDDPDNPFTTGFTTAKHTYDSFTAASSVLPRLGFAAASSMRLEMLQDSRSSERSPSPQEPPEQDFDSWFQPTSHVPPVAFQTAAAKLSTIKTSAPIGFTKASNKGLIAPSSAALAQAREKMKEIWQEDPEIADSTSTILTTSSMVGSENVFKPASSVLKLSPGRPALRAVENSLNSPNTPTPLGFSRPSMLAKTISSPLPAINLFISRNAKPFKSPLINKAPALVNGTLPGSPLNPGSRLGTGGLSKFTPTLSQHTASSQHPLASTPITPASIPSTTVQPTELPSFSTPLRPADILQRGNGLKRTPAPFVTPFKTGMKPGQPGRIQFDESAKASRLTQPTPATQATGSSEWLTRERPGDKEKRQARPGVFDLTRHPNRRTLETSGLVPQLYTVDDLESMGINAAELLQITPTLAMYYSFHTPTATPLSSTLSVNPPVVLGPAAALDYLLGNGCILATKPWVDNHWCLILWKLAGMVGLDPDQELIPDKKRWCWTEVIRQLSYRYERELNQGKRPALRLITTQDAPAAYPMVLCVSNVTWSEGGVTDDGLPIEPHPELEVTDGWYRLRAQVDAPLARAIRRGAIRIGRKLGVAGARLSSEKKDPAEVLDAYTSTKLILSGNSSHLAPWHAKLGFRNGPCISTLHSLTCDGGVVAAMDVVVVKTHPVAFFEFIEDENGQRHREGPRSESEEAGVNEKWKRRWEVEMSKLRSELDKKLSRYEAYIDRLERRAGNQFNPGEDDLPPDSIENLYDELEDPAGASRILASVGPREAGWLARHIRDQSEKERAQAIEDLENEVKSICPPREVRSFRILIVQDACTQRRPANRNAQLTVWDVLNLSLSEGSAAGAFEAGQRYMVTNLMPTQQTAWMDCEPGSEVFLSTRRDSRWTPIKNRQS</sequence>
<evidence type="ECO:0000256" key="1">
    <source>
        <dbReference type="SAM" id="Coils"/>
    </source>
</evidence>
<feature type="domain" description="BRCA2 OB1" evidence="3">
    <location>
        <begin position="599"/>
        <end position="719"/>
    </location>
</feature>
<dbReference type="InterPro" id="IPR015187">
    <property type="entry name" value="BRCA2_OB_1"/>
</dbReference>
<dbReference type="SUPFAM" id="SSF81872">
    <property type="entry name" value="BRCA2 helical domain"/>
    <property type="match status" value="1"/>
</dbReference>
<dbReference type="EMBL" id="LUEZ02000010">
    <property type="protein sequence ID" value="RDB29022.1"/>
    <property type="molecule type" value="Genomic_DNA"/>
</dbReference>
<dbReference type="Pfam" id="PF09103">
    <property type="entry name" value="BRCA-2_OB1"/>
    <property type="match status" value="1"/>
</dbReference>
<dbReference type="InParanoid" id="A0A369K630"/>
<feature type="region of interest" description="Disordered" evidence="2">
    <location>
        <begin position="1"/>
        <end position="99"/>
    </location>
</feature>
<dbReference type="CDD" id="cd04493">
    <property type="entry name" value="BRCA2DBD_OB1"/>
    <property type="match status" value="1"/>
</dbReference>
<feature type="coiled-coil region" evidence="1">
    <location>
        <begin position="782"/>
        <end position="813"/>
    </location>
</feature>
<evidence type="ECO:0000313" key="5">
    <source>
        <dbReference type="Proteomes" id="UP000076154"/>
    </source>
</evidence>
<dbReference type="InterPro" id="IPR012340">
    <property type="entry name" value="NA-bd_OB-fold"/>
</dbReference>
<dbReference type="InterPro" id="IPR036315">
    <property type="entry name" value="BRCA2_hlx_sf"/>
</dbReference>
<dbReference type="Gene3D" id="2.40.50.140">
    <property type="entry name" value="Nucleic acid-binding proteins"/>
    <property type="match status" value="3"/>
</dbReference>
<dbReference type="InterPro" id="IPR015525">
    <property type="entry name" value="BRCA2"/>
</dbReference>
<dbReference type="AlphaFoldDB" id="A0A369K630"/>
<dbReference type="PANTHER" id="PTHR11289">
    <property type="entry name" value="BREAST CANCER TYPE 2 SUSCEPTIBILITY PROTEIN BRCA2"/>
    <property type="match status" value="1"/>
</dbReference>
<feature type="compositionally biased region" description="Polar residues" evidence="2">
    <location>
        <begin position="68"/>
        <end position="84"/>
    </location>
</feature>
<feature type="region of interest" description="Disordered" evidence="2">
    <location>
        <begin position="314"/>
        <end position="351"/>
    </location>
</feature>
<evidence type="ECO:0000256" key="2">
    <source>
        <dbReference type="SAM" id="MobiDB-lite"/>
    </source>
</evidence>
<organism evidence="4 5">
    <name type="scientific">Hypsizygus marmoreus</name>
    <name type="common">White beech mushroom</name>
    <name type="synonym">Agaricus marmoreus</name>
    <dbReference type="NCBI Taxonomy" id="39966"/>
    <lineage>
        <taxon>Eukaryota</taxon>
        <taxon>Fungi</taxon>
        <taxon>Dikarya</taxon>
        <taxon>Basidiomycota</taxon>
        <taxon>Agaricomycotina</taxon>
        <taxon>Agaricomycetes</taxon>
        <taxon>Agaricomycetidae</taxon>
        <taxon>Agaricales</taxon>
        <taxon>Tricholomatineae</taxon>
        <taxon>Lyophyllaceae</taxon>
        <taxon>Hypsizygus</taxon>
    </lineage>
</organism>
<dbReference type="OrthoDB" id="21095at2759"/>
<feature type="compositionally biased region" description="Polar residues" evidence="2">
    <location>
        <begin position="1"/>
        <end position="10"/>
    </location>
</feature>
<accession>A0A369K630</accession>
<gene>
    <name evidence="4" type="primary">Brca2</name>
    <name evidence="4" type="ORF">Hypma_015849</name>
</gene>
<evidence type="ECO:0000313" key="4">
    <source>
        <dbReference type="EMBL" id="RDB29022.1"/>
    </source>
</evidence>
<dbReference type="STRING" id="39966.A0A369K630"/>
<proteinExistence type="predicted"/>
<dbReference type="PANTHER" id="PTHR11289:SF0">
    <property type="entry name" value="BREAST CANCER TYPE 2 SUSCEPTIBILITY PROTEIN"/>
    <property type="match status" value="1"/>
</dbReference>
<dbReference type="GO" id="GO:0006355">
    <property type="term" value="P:regulation of DNA-templated transcription"/>
    <property type="evidence" value="ECO:0007669"/>
    <property type="project" value="TreeGrafter"/>
</dbReference>
<dbReference type="SUPFAM" id="SSF50249">
    <property type="entry name" value="Nucleic acid-binding proteins"/>
    <property type="match status" value="2"/>
</dbReference>
<dbReference type="GO" id="GO:0000724">
    <property type="term" value="P:double-strand break repair via homologous recombination"/>
    <property type="evidence" value="ECO:0007669"/>
    <property type="project" value="InterPro"/>
</dbReference>
<comment type="caution">
    <text evidence="4">The sequence shown here is derived from an EMBL/GenBank/DDBJ whole genome shotgun (WGS) entry which is preliminary data.</text>
</comment>
<reference evidence="4" key="1">
    <citation type="submission" date="2018-04" db="EMBL/GenBank/DDBJ databases">
        <title>Whole genome sequencing of Hypsizygus marmoreus.</title>
        <authorList>
            <person name="Choi I.-G."/>
            <person name="Min B."/>
            <person name="Kim J.-G."/>
            <person name="Kim S."/>
            <person name="Oh Y.-L."/>
            <person name="Kong W.-S."/>
            <person name="Park H."/>
            <person name="Jeong J."/>
            <person name="Song E.-S."/>
        </authorList>
    </citation>
    <scope>NUCLEOTIDE SEQUENCE [LARGE SCALE GENOMIC DNA]</scope>
    <source>
        <strain evidence="4">51987-8</strain>
    </source>
</reference>
<keyword evidence="1" id="KW-0175">Coiled coil</keyword>